<keyword evidence="10" id="KW-1185">Reference proteome</keyword>
<evidence type="ECO:0000256" key="1">
    <source>
        <dbReference type="ARBA" id="ARBA00001961"/>
    </source>
</evidence>
<dbReference type="EMBL" id="JADEXQ010000107">
    <property type="protein sequence ID" value="MBE9032488.1"/>
    <property type="molecule type" value="Genomic_DNA"/>
</dbReference>
<evidence type="ECO:0000256" key="6">
    <source>
        <dbReference type="ARBA" id="ARBA00023004"/>
    </source>
</evidence>
<keyword evidence="2" id="KW-0479">Metal-binding</keyword>
<dbReference type="Proteomes" id="UP000625316">
    <property type="component" value="Unassembled WGS sequence"/>
</dbReference>
<organism evidence="9 10">
    <name type="scientific">Romeriopsis navalis LEGE 11480</name>
    <dbReference type="NCBI Taxonomy" id="2777977"/>
    <lineage>
        <taxon>Bacteria</taxon>
        <taxon>Bacillati</taxon>
        <taxon>Cyanobacteriota</taxon>
        <taxon>Cyanophyceae</taxon>
        <taxon>Leptolyngbyales</taxon>
        <taxon>Leptolyngbyaceae</taxon>
        <taxon>Romeriopsis</taxon>
        <taxon>Romeriopsis navalis</taxon>
    </lineage>
</organism>
<dbReference type="GO" id="GO:0005506">
    <property type="term" value="F:iron ion binding"/>
    <property type="evidence" value="ECO:0007669"/>
    <property type="project" value="InterPro"/>
</dbReference>
<accession>A0A928VPP0</accession>
<dbReference type="PANTHER" id="PTHR12907">
    <property type="entry name" value="EGL NINE HOMOLOG-RELATED"/>
    <property type="match status" value="1"/>
</dbReference>
<keyword evidence="3" id="KW-0847">Vitamin C</keyword>
<evidence type="ECO:0000313" key="9">
    <source>
        <dbReference type="EMBL" id="MBE9032488.1"/>
    </source>
</evidence>
<evidence type="ECO:0000256" key="3">
    <source>
        <dbReference type="ARBA" id="ARBA00022896"/>
    </source>
</evidence>
<feature type="domain" description="Fe2OG dioxygenase" evidence="8">
    <location>
        <begin position="210"/>
        <end position="325"/>
    </location>
</feature>
<gene>
    <name evidence="9" type="ORF">IQ266_22375</name>
</gene>
<dbReference type="RefSeq" id="WP_264327305.1">
    <property type="nucleotide sequence ID" value="NZ_JADEXQ010000107.1"/>
</dbReference>
<keyword evidence="6" id="KW-0408">Iron</keyword>
<dbReference type="InterPro" id="IPR044862">
    <property type="entry name" value="Pro_4_hyd_alph_FE2OG_OXY"/>
</dbReference>
<dbReference type="InterPro" id="IPR006620">
    <property type="entry name" value="Pro_4_hyd_alph"/>
</dbReference>
<keyword evidence="4" id="KW-0223">Dioxygenase</keyword>
<dbReference type="InterPro" id="IPR051559">
    <property type="entry name" value="HIF_prolyl_hydroxylases"/>
</dbReference>
<dbReference type="SMART" id="SM00702">
    <property type="entry name" value="P4Hc"/>
    <property type="match status" value="1"/>
</dbReference>
<evidence type="ECO:0000256" key="7">
    <source>
        <dbReference type="SAM" id="MobiDB-lite"/>
    </source>
</evidence>
<dbReference type="GO" id="GO:0016705">
    <property type="term" value="F:oxidoreductase activity, acting on paired donors, with incorporation or reduction of molecular oxygen"/>
    <property type="evidence" value="ECO:0007669"/>
    <property type="project" value="InterPro"/>
</dbReference>
<comment type="caution">
    <text evidence="9">The sequence shown here is derived from an EMBL/GenBank/DDBJ whole genome shotgun (WGS) entry which is preliminary data.</text>
</comment>
<dbReference type="GO" id="GO:0031418">
    <property type="term" value="F:L-ascorbic acid binding"/>
    <property type="evidence" value="ECO:0007669"/>
    <property type="project" value="UniProtKB-KW"/>
</dbReference>
<protein>
    <submittedName>
        <fullName evidence="9">2OG-Fe(II) oxygenase</fullName>
    </submittedName>
</protein>
<dbReference type="PANTHER" id="PTHR12907:SF26">
    <property type="entry name" value="HIF PROLYL HYDROXYLASE, ISOFORM C"/>
    <property type="match status" value="1"/>
</dbReference>
<sequence>MAMTPKQLDTPDIPSSQLNPPTAPHPVRVQILLAGGHQHTLSLSSDAPLLHQLFTVLVNQTQADTVPSLLQIPLQSDTSNQAIAFSSDKLVGIVTDPPVFAQRQPVETPTGLTQFAAPKAATAAVSPPAPKAYRYIQIEDFLPPELHQQLLNYATTSRADYVETGPATNTEFYKDHRNSLVIYYPRYTEMLIERLHKVMPRVIQHLDLAEFEVARIETQLTAHNDGNYYKMHNDNGSEETASRQLTYVYYFYQEPQAFSGGNLAIYDTERRDGRAYGGQNHQIVQPLNNSIVFFPSFYMHEVQPVICPSQAFEDSRFTLNGWIRQPEKA</sequence>
<evidence type="ECO:0000256" key="5">
    <source>
        <dbReference type="ARBA" id="ARBA00023002"/>
    </source>
</evidence>
<evidence type="ECO:0000256" key="4">
    <source>
        <dbReference type="ARBA" id="ARBA00022964"/>
    </source>
</evidence>
<dbReference type="InterPro" id="IPR005123">
    <property type="entry name" value="Oxoglu/Fe-dep_dioxygenase_dom"/>
</dbReference>
<evidence type="ECO:0000256" key="2">
    <source>
        <dbReference type="ARBA" id="ARBA00022723"/>
    </source>
</evidence>
<name>A0A928VPP0_9CYAN</name>
<reference evidence="9" key="1">
    <citation type="submission" date="2020-10" db="EMBL/GenBank/DDBJ databases">
        <authorList>
            <person name="Castelo-Branco R."/>
            <person name="Eusebio N."/>
            <person name="Adriana R."/>
            <person name="Vieira A."/>
            <person name="Brugerolle De Fraissinette N."/>
            <person name="Rezende De Castro R."/>
            <person name="Schneider M.P."/>
            <person name="Vasconcelos V."/>
            <person name="Leao P.N."/>
        </authorList>
    </citation>
    <scope>NUCLEOTIDE SEQUENCE</scope>
    <source>
        <strain evidence="9">LEGE 11480</strain>
    </source>
</reference>
<dbReference type="Gene3D" id="2.60.120.620">
    <property type="entry name" value="q2cbj1_9rhob like domain"/>
    <property type="match status" value="1"/>
</dbReference>
<evidence type="ECO:0000259" key="8">
    <source>
        <dbReference type="PROSITE" id="PS51471"/>
    </source>
</evidence>
<dbReference type="PROSITE" id="PS51471">
    <property type="entry name" value="FE2OG_OXY"/>
    <property type="match status" value="1"/>
</dbReference>
<feature type="region of interest" description="Disordered" evidence="7">
    <location>
        <begin position="1"/>
        <end position="24"/>
    </location>
</feature>
<keyword evidence="5" id="KW-0560">Oxidoreductase</keyword>
<proteinExistence type="predicted"/>
<dbReference type="AlphaFoldDB" id="A0A928VPP0"/>
<dbReference type="GO" id="GO:0051213">
    <property type="term" value="F:dioxygenase activity"/>
    <property type="evidence" value="ECO:0007669"/>
    <property type="project" value="UniProtKB-KW"/>
</dbReference>
<evidence type="ECO:0000313" key="10">
    <source>
        <dbReference type="Proteomes" id="UP000625316"/>
    </source>
</evidence>
<comment type="cofactor">
    <cofactor evidence="1">
        <name>L-ascorbate</name>
        <dbReference type="ChEBI" id="CHEBI:38290"/>
    </cofactor>
</comment>
<dbReference type="Pfam" id="PF13640">
    <property type="entry name" value="2OG-FeII_Oxy_3"/>
    <property type="match status" value="1"/>
</dbReference>